<evidence type="ECO:0000259" key="11">
    <source>
        <dbReference type="PROSITE" id="PS51340"/>
    </source>
</evidence>
<dbReference type="InterPro" id="IPR036188">
    <property type="entry name" value="FAD/NAD-bd_sf"/>
</dbReference>
<evidence type="ECO:0000256" key="1">
    <source>
        <dbReference type="ARBA" id="ARBA00001974"/>
    </source>
</evidence>
<dbReference type="SUPFAM" id="SSF51905">
    <property type="entry name" value="FAD/NAD(P)-binding domain"/>
    <property type="match status" value="2"/>
</dbReference>
<dbReference type="InterPro" id="IPR023753">
    <property type="entry name" value="FAD/NAD-binding_dom"/>
</dbReference>
<reference evidence="13" key="1">
    <citation type="journal article" date="2019" name="Int. J. Syst. Evol. Microbiol.">
        <title>The Global Catalogue of Microorganisms (GCM) 10K type strain sequencing project: providing services to taxonomists for standard genome sequencing and annotation.</title>
        <authorList>
            <consortium name="The Broad Institute Genomics Platform"/>
            <consortium name="The Broad Institute Genome Sequencing Center for Infectious Disease"/>
            <person name="Wu L."/>
            <person name="Ma J."/>
        </authorList>
    </citation>
    <scope>NUCLEOTIDE SEQUENCE [LARGE SCALE GENOMIC DNA]</scope>
    <source>
        <strain evidence="13">CCUG 66188</strain>
    </source>
</reference>
<accession>A0ABW2B9G7</accession>
<evidence type="ECO:0000256" key="5">
    <source>
        <dbReference type="ARBA" id="ARBA00022827"/>
    </source>
</evidence>
<keyword evidence="2" id="KW-0285">Flavoprotein</keyword>
<proteinExistence type="predicted"/>
<dbReference type="PRINTS" id="PR00411">
    <property type="entry name" value="PNDRDTASEI"/>
</dbReference>
<keyword evidence="3" id="KW-0001">2Fe-2S</keyword>
<keyword evidence="8" id="KW-0411">Iron-sulfur</keyword>
<dbReference type="PROSITE" id="PS51296">
    <property type="entry name" value="RIESKE"/>
    <property type="match status" value="1"/>
</dbReference>
<dbReference type="InterPro" id="IPR036922">
    <property type="entry name" value="Rieske_2Fe-2S_sf"/>
</dbReference>
<evidence type="ECO:0000313" key="13">
    <source>
        <dbReference type="Proteomes" id="UP001596353"/>
    </source>
</evidence>
<keyword evidence="13" id="KW-1185">Reference proteome</keyword>
<evidence type="ECO:0000313" key="12">
    <source>
        <dbReference type="EMBL" id="MFC6761847.1"/>
    </source>
</evidence>
<dbReference type="PRINTS" id="PR00368">
    <property type="entry name" value="FADPNR"/>
</dbReference>
<evidence type="ECO:0000256" key="2">
    <source>
        <dbReference type="ARBA" id="ARBA00022630"/>
    </source>
</evidence>
<comment type="caution">
    <text evidence="12">The sequence shown here is derived from an EMBL/GenBank/DDBJ whole genome shotgun (WGS) entry which is preliminary data.</text>
</comment>
<evidence type="ECO:0000256" key="6">
    <source>
        <dbReference type="ARBA" id="ARBA00023002"/>
    </source>
</evidence>
<comment type="cofactor">
    <cofactor evidence="1">
        <name>FAD</name>
        <dbReference type="ChEBI" id="CHEBI:57692"/>
    </cofactor>
</comment>
<dbReference type="InterPro" id="IPR050446">
    <property type="entry name" value="FAD-oxidoreductase/Apoptosis"/>
</dbReference>
<feature type="region of interest" description="Disordered" evidence="9">
    <location>
        <begin position="600"/>
        <end position="622"/>
    </location>
</feature>
<dbReference type="Gene3D" id="3.50.50.60">
    <property type="entry name" value="FAD/NAD(P)-binding domain"/>
    <property type="match status" value="2"/>
</dbReference>
<dbReference type="InterPro" id="IPR011037">
    <property type="entry name" value="Pyrv_Knase-like_insert_dom_sf"/>
</dbReference>
<dbReference type="PROSITE" id="PS51340">
    <property type="entry name" value="MOSC"/>
    <property type="match status" value="1"/>
</dbReference>
<keyword evidence="4" id="KW-0479">Metal-binding</keyword>
<dbReference type="Proteomes" id="UP001596353">
    <property type="component" value="Unassembled WGS sequence"/>
</dbReference>
<protein>
    <submittedName>
        <fullName evidence="12">FAD-dependent oxidoreductase</fullName>
    </submittedName>
</protein>
<evidence type="ECO:0000256" key="3">
    <source>
        <dbReference type="ARBA" id="ARBA00022714"/>
    </source>
</evidence>
<dbReference type="Pfam" id="PF03473">
    <property type="entry name" value="MOSC"/>
    <property type="match status" value="1"/>
</dbReference>
<dbReference type="SUPFAM" id="SSF50800">
    <property type="entry name" value="PK beta-barrel domain-like"/>
    <property type="match status" value="1"/>
</dbReference>
<keyword evidence="5" id="KW-0274">FAD</keyword>
<gene>
    <name evidence="12" type="ORF">ACFQFQ_23945</name>
</gene>
<evidence type="ECO:0000256" key="8">
    <source>
        <dbReference type="ARBA" id="ARBA00023014"/>
    </source>
</evidence>
<dbReference type="PANTHER" id="PTHR43557:SF2">
    <property type="entry name" value="RIESKE DOMAIN-CONTAINING PROTEIN-RELATED"/>
    <property type="match status" value="1"/>
</dbReference>
<dbReference type="Gene3D" id="2.102.10.10">
    <property type="entry name" value="Rieske [2Fe-2S] iron-sulphur domain"/>
    <property type="match status" value="1"/>
</dbReference>
<dbReference type="EMBL" id="JBHSWG010000003">
    <property type="protein sequence ID" value="MFC6761847.1"/>
    <property type="molecule type" value="Genomic_DNA"/>
</dbReference>
<dbReference type="InterPro" id="IPR017941">
    <property type="entry name" value="Rieske_2Fe-2S"/>
</dbReference>
<dbReference type="InterPro" id="IPR005302">
    <property type="entry name" value="MoCF_Sase_C"/>
</dbReference>
<feature type="domain" description="MOSC" evidence="11">
    <location>
        <begin position="91"/>
        <end position="241"/>
    </location>
</feature>
<name>A0ABW2B9G7_9RHOB</name>
<dbReference type="Pfam" id="PF00355">
    <property type="entry name" value="Rieske"/>
    <property type="match status" value="1"/>
</dbReference>
<evidence type="ECO:0000256" key="4">
    <source>
        <dbReference type="ARBA" id="ARBA00022723"/>
    </source>
</evidence>
<dbReference type="Gene3D" id="2.40.33.20">
    <property type="entry name" value="PK beta-barrel domain-like"/>
    <property type="match status" value="1"/>
</dbReference>
<dbReference type="Pfam" id="PF07992">
    <property type="entry name" value="Pyr_redox_2"/>
    <property type="match status" value="1"/>
</dbReference>
<evidence type="ECO:0000256" key="7">
    <source>
        <dbReference type="ARBA" id="ARBA00023004"/>
    </source>
</evidence>
<evidence type="ECO:0000259" key="10">
    <source>
        <dbReference type="PROSITE" id="PS51296"/>
    </source>
</evidence>
<evidence type="ECO:0000256" key="9">
    <source>
        <dbReference type="SAM" id="MobiDB-lite"/>
    </source>
</evidence>
<dbReference type="SUPFAM" id="SSF50022">
    <property type="entry name" value="ISP domain"/>
    <property type="match status" value="1"/>
</dbReference>
<organism evidence="12 13">
    <name type="scientific">Sulfitobacter porphyrae</name>
    <dbReference type="NCBI Taxonomy" id="1246864"/>
    <lineage>
        <taxon>Bacteria</taxon>
        <taxon>Pseudomonadati</taxon>
        <taxon>Pseudomonadota</taxon>
        <taxon>Alphaproteobacteria</taxon>
        <taxon>Rhodobacterales</taxon>
        <taxon>Roseobacteraceae</taxon>
        <taxon>Sulfitobacter</taxon>
    </lineage>
</organism>
<keyword evidence="7" id="KW-0408">Iron</keyword>
<sequence length="718" mass="76852">MFDDAIVADLWRYPLSTLGGERCETLRMVKGGPVGDRTHGLFDAETGETAYPVRDPRWNRAPDIRARIRNDCPQISSDGQVWLDAESEAARDMLSLHFGRAVQVRRHGTALADGTAARPRYTMAPVHLISRQALAQLSRLLPQSNMDARRFRPNIVVDLPDAPEGIPEYNLLGQRFRIGNVTLRGVSHCGRCGFTTLAQGELPGDPDVLRTLVDRFQRNLGIYCVIETEGAIELGQRLELPQPRPIVIVGAGQAGAMAARSLREAGHRGPVQLIGDEAHPPYERPELSKTLFQSVPQTDAMTPDEAKRLNIDLSLGQRVVGVDADRCRVTLADGSNRDYARLILATGGRARNPMALSGPRVHRLRTRDDARAIALAAPRRLLILGGGWIAMEAAAAARAAGLEVTVLVRGPALAHRLLPPAVSDHLAALHRSHGVDLRLGVSAEFAVDDNAVRAKIGDSEITADMLLIAVGIAPNDDLGRHAGIACDGGICTDAAGTTSNPLIHAIGDVASQPGPAGLARIESWQNANDQACACVRAMLGQPLSARAPLRFWSDQFGKRIQIAGRPTAKARLCNGPGDGDRPFWDFGDFAIGIDRPQEIHRFGSAPRPKTARRQPPKPTGPGRFLVAGSAVTEGAVLRVDDPKLGALAVTRINGQVHAVADACPHAVASLSDGFVADGHIVCPVHFAEFDLVDGTPRNAPAGCGKLTIRAVSETGDRS</sequence>
<feature type="domain" description="Rieske" evidence="10">
    <location>
        <begin position="623"/>
        <end position="718"/>
    </location>
</feature>
<keyword evidence="6" id="KW-0560">Oxidoreductase</keyword>
<dbReference type="PANTHER" id="PTHR43557">
    <property type="entry name" value="APOPTOSIS-INDUCING FACTOR 1"/>
    <property type="match status" value="1"/>
</dbReference>